<feature type="coiled-coil region" evidence="1">
    <location>
        <begin position="1194"/>
        <end position="1247"/>
    </location>
</feature>
<dbReference type="Proteomes" id="UP001071777">
    <property type="component" value="Unassembled WGS sequence"/>
</dbReference>
<evidence type="ECO:0000313" key="2">
    <source>
        <dbReference type="EMBL" id="KAJ1613542.1"/>
    </source>
</evidence>
<comment type="caution">
    <text evidence="2">The sequence shown here is derived from an EMBL/GenBank/DDBJ whole genome shotgun (WGS) entry which is preliminary data.</text>
</comment>
<organism evidence="2 3">
    <name type="scientific">Cryptosporidium canis</name>
    <dbReference type="NCBI Taxonomy" id="195482"/>
    <lineage>
        <taxon>Eukaryota</taxon>
        <taxon>Sar</taxon>
        <taxon>Alveolata</taxon>
        <taxon>Apicomplexa</taxon>
        <taxon>Conoidasida</taxon>
        <taxon>Coccidia</taxon>
        <taxon>Eucoccidiorida</taxon>
        <taxon>Eimeriorina</taxon>
        <taxon>Cryptosporidiidae</taxon>
        <taxon>Cryptosporidium</taxon>
    </lineage>
</organism>
<gene>
    <name evidence="2" type="ORF">OJ252_944</name>
</gene>
<dbReference type="EMBL" id="JAPCXB010000033">
    <property type="protein sequence ID" value="KAJ1613542.1"/>
    <property type="molecule type" value="Genomic_DNA"/>
</dbReference>
<sequence>MSEKYISAGNIYIWRSLQVQTVLILFLFSYIICEGEIAHKSEIKSIIGKDSSENPSFVRSEVSNRTSEITVFSTSAISSDFNAFELSLQENCNQLWSYRNKLKHETSNIVRLHREFVVFLGKNSPRVNTNALEEIFKKSLDISANDNRSKEIIQRFQEYHFLATNYQFISSDKDDSTTKILISNRSPLNQALKDLFLIRNEYLKYTRNVDICVKKKKKVIKNGLDSLSAIIFLSKFLNGLENTHIDENMEYILKWFPAPGNLDSSFSFIKILKKLQEICNHGIDKENEQTKNKQIRWLKKKSNYINKAMESLETIVKSHSKRVNNLLNCINHFQNSKSVNENTLTTVGKIGNLITDYSTNRKNILSIISSRYTIATLNTYILKNKLFSLWLFVQRRLTAVQIAIKILKESKELIDRVKQTISMEESIELLTKCSETLRRTASDWNIFFTSKNYAIIKSLHEEALKQLNHYKSEVNPNTLTMNMEWLWLNSNINGIIDQGYYTFEGIMNNNLQKPLKSCAKSLSSLYKSLKSEFIVNRELSEKSVKKINKEYRNALNDASSLLLKQMDSLSSLKHIYLWPRNNATLISALSMYNRTLELVKSINSPHTGHKDFEKSIYSYELLEHYKVITNGFSILYENLKTRFDWDFSVFLTEFGYLKDIGLGLETEETIDFSKLKIFEDQSSQFGEWFEETLEFLSLGNSNPSKVKNILEPAINFRLQFIQQWSDIISKIINKVGNPTAYSINKISEEAYNYYLQHQALISKEFSTEFENNLSIMKYVDVVDNSLSDLNKESFVSKFETVNAPNIDSSYHGDDEFSSVTSIRNYLADLKTRVDNHCNTELNRGDSEYIEVIKKICSKLPPIFSTVHQNLKRVESRLQKAYSDLDSQKTDIEKLDVIIQDCISIDDKVARVKCWIPNQSVELPLRRALQIRRVMNGWLRDIIKTKILSFSNFIEDCLKLNIKGSLVFESNSSTKDQKGNIEIIKSFQLLLKLIDDLIPNIMDELNTLETMYLKFYENKINEVAIASKMLLYNFIKLKSIKTTLIHHYGKPNIFQKIFRFPKLLLSKDEVYDIESMTFAFETPVQNNSTYAEDLTDYIKNNQILSRNHTTILGKYLKALSTLKSRIEDIPQVISGNSTLSTDDLKAEIELEKFNRIQEKSLLILGESDKYLKLANVESFRYYTVRNITGNLADVITNLSEEIKKKGKELERREEEIASTNCFRRWLWKRRVKKRMKIKNEKIDKLIKKNKRRATSNNLKLIRKQANGKLRLFLTKTISINNTDKSYKLADDYEDVLIDDKSDLESFQFDDLYKFDEISGRFNPKNQVEQEIDYDVDTGGRTDDVKKTNPLVLKISNALDMAVSITNSIRQYREIKKSLQTNGVEFGQESSGVNLMAGVDIINAITGGPTDDLSAMLGSISDQDTVFNQGDILGELQTGGAPGQITRETDKDAFEAMGISYDDFKNQVEFELKNSDLNFDFDD</sequence>
<keyword evidence="1" id="KW-0175">Coiled coil</keyword>
<proteinExistence type="predicted"/>
<name>A0ABQ8P9J8_9CRYT</name>
<keyword evidence="3" id="KW-1185">Reference proteome</keyword>
<accession>A0ABQ8P9J8</accession>
<reference evidence="2" key="1">
    <citation type="submission" date="2022-10" db="EMBL/GenBank/DDBJ databases">
        <title>Adaptive evolution leads to modifications in subtelomeric GC content in a zoonotic Cryptosporidium species.</title>
        <authorList>
            <person name="Li J."/>
            <person name="Feng Y."/>
            <person name="Xiao L."/>
        </authorList>
    </citation>
    <scope>NUCLEOTIDE SEQUENCE</scope>
    <source>
        <strain evidence="2">25894</strain>
    </source>
</reference>
<evidence type="ECO:0000256" key="1">
    <source>
        <dbReference type="SAM" id="Coils"/>
    </source>
</evidence>
<evidence type="ECO:0000313" key="3">
    <source>
        <dbReference type="Proteomes" id="UP001071777"/>
    </source>
</evidence>
<protein>
    <submittedName>
        <fullName evidence="2">Signal peptide-containing protein</fullName>
    </submittedName>
</protein>